<dbReference type="PANTHER" id="PTHR45835:SF91">
    <property type="entry name" value="RETROTRANSPOSON, TY3-GYPSY SUBCLASS-LIKE PROTEIN"/>
    <property type="match status" value="1"/>
</dbReference>
<dbReference type="Gene3D" id="1.10.340.70">
    <property type="match status" value="1"/>
</dbReference>
<reference evidence="2" key="1">
    <citation type="submission" date="2023-08" db="EMBL/GenBank/DDBJ databases">
        <title>A de novo genome assembly of Solanum verrucosum Schlechtendal, a Mexican diploid species geographically isolated from the other diploid A-genome species in potato relatives.</title>
        <authorList>
            <person name="Hosaka K."/>
        </authorList>
    </citation>
    <scope>NUCLEOTIDE SEQUENCE</scope>
    <source>
        <tissue evidence="2">Young leaves</tissue>
    </source>
</reference>
<proteinExistence type="predicted"/>
<dbReference type="EMBL" id="CP133612">
    <property type="protein sequence ID" value="WMV09315.1"/>
    <property type="molecule type" value="Genomic_DNA"/>
</dbReference>
<keyword evidence="3" id="KW-1185">Reference proteome</keyword>
<feature type="domain" description="Integrase zinc-binding" evidence="1">
    <location>
        <begin position="39"/>
        <end position="92"/>
    </location>
</feature>
<evidence type="ECO:0000259" key="1">
    <source>
        <dbReference type="Pfam" id="PF17921"/>
    </source>
</evidence>
<accession>A0AAF0PU50</accession>
<organism evidence="2 3">
    <name type="scientific">Solanum verrucosum</name>
    <dbReference type="NCBI Taxonomy" id="315347"/>
    <lineage>
        <taxon>Eukaryota</taxon>
        <taxon>Viridiplantae</taxon>
        <taxon>Streptophyta</taxon>
        <taxon>Embryophyta</taxon>
        <taxon>Tracheophyta</taxon>
        <taxon>Spermatophyta</taxon>
        <taxon>Magnoliopsida</taxon>
        <taxon>eudicotyledons</taxon>
        <taxon>Gunneridae</taxon>
        <taxon>Pentapetalae</taxon>
        <taxon>asterids</taxon>
        <taxon>lamiids</taxon>
        <taxon>Solanales</taxon>
        <taxon>Solanaceae</taxon>
        <taxon>Solanoideae</taxon>
        <taxon>Solaneae</taxon>
        <taxon>Solanum</taxon>
    </lineage>
</organism>
<sequence length="159" mass="18072">VQLVDSTKGGVIVHNGSESSFAIDVKAKQSLEPILVKLKELVLKKSEGFLSRGRWGATKIYRDLREVYWWNGMKRDIAGFVAKCHNCQQVKVEHQRLGGLSQDIPIPTWKWEDLNMDFIVGLSLNGRQDDSIWVIIDRMTKSAHLIPVKVSHSVEKSFN</sequence>
<dbReference type="InterPro" id="IPR041588">
    <property type="entry name" value="Integrase_H2C2"/>
</dbReference>
<name>A0AAF0PU50_SOLVR</name>
<evidence type="ECO:0000313" key="3">
    <source>
        <dbReference type="Proteomes" id="UP001234989"/>
    </source>
</evidence>
<gene>
    <name evidence="2" type="ORF">MTR67_002700</name>
</gene>
<evidence type="ECO:0000313" key="2">
    <source>
        <dbReference type="EMBL" id="WMV09315.1"/>
    </source>
</evidence>
<feature type="non-terminal residue" evidence="2">
    <location>
        <position position="1"/>
    </location>
</feature>
<dbReference type="Pfam" id="PF17921">
    <property type="entry name" value="Integrase_H2C2"/>
    <property type="match status" value="1"/>
</dbReference>
<dbReference type="PANTHER" id="PTHR45835">
    <property type="entry name" value="YALI0A06105P"/>
    <property type="match status" value="1"/>
</dbReference>
<dbReference type="Proteomes" id="UP001234989">
    <property type="component" value="Chromosome 1"/>
</dbReference>
<dbReference type="AlphaFoldDB" id="A0AAF0PU50"/>
<protein>
    <recommendedName>
        <fullName evidence="1">Integrase zinc-binding domain-containing protein</fullName>
    </recommendedName>
</protein>